<accession>A0A1Q5U326</accession>
<evidence type="ECO:0000256" key="1">
    <source>
        <dbReference type="ARBA" id="ARBA00022670"/>
    </source>
</evidence>
<name>A0A1Q5U326_9GAMM</name>
<comment type="caution">
    <text evidence="7">The sequence shown here is derived from an EMBL/GenBank/DDBJ whole genome shotgun (WGS) entry which is preliminary data.</text>
</comment>
<keyword evidence="5" id="KW-0482">Metalloprotease</keyword>
<dbReference type="GO" id="GO:0008235">
    <property type="term" value="F:metalloexopeptidase activity"/>
    <property type="evidence" value="ECO:0007669"/>
    <property type="project" value="TreeGrafter"/>
</dbReference>
<keyword evidence="1" id="KW-0645">Protease</keyword>
<dbReference type="InterPro" id="IPR037518">
    <property type="entry name" value="MPN"/>
</dbReference>
<evidence type="ECO:0000256" key="2">
    <source>
        <dbReference type="ARBA" id="ARBA00022723"/>
    </source>
</evidence>
<evidence type="ECO:0000256" key="4">
    <source>
        <dbReference type="ARBA" id="ARBA00022833"/>
    </source>
</evidence>
<dbReference type="CDD" id="cd08070">
    <property type="entry name" value="MPN_like"/>
    <property type="match status" value="1"/>
</dbReference>
<evidence type="ECO:0000313" key="7">
    <source>
        <dbReference type="EMBL" id="OKP06873.1"/>
    </source>
</evidence>
<keyword evidence="4" id="KW-0862">Zinc</keyword>
<dbReference type="AlphaFoldDB" id="A0A1Q5U326"/>
<dbReference type="GO" id="GO:0006508">
    <property type="term" value="P:proteolysis"/>
    <property type="evidence" value="ECO:0007669"/>
    <property type="project" value="UniProtKB-KW"/>
</dbReference>
<sequence length="135" mass="15386">MLVLSQVQLDEIVKHAEKEHPIEACGLIVGPCGSNKPELVIPMHNSAASEVYFRFDSRQQLQVWRQMEEKELEPIVLYHSHSGSRAYPSREDLAFSVSPQIHHVILSTAPASRLELRSYRYVQGHAVEEIIKITQ</sequence>
<gene>
    <name evidence="7" type="ORF">Xentx_01780</name>
</gene>
<organism evidence="7 8">
    <name type="scientific">Xenorhabdus thuongxuanensis</name>
    <dbReference type="NCBI Taxonomy" id="1873484"/>
    <lineage>
        <taxon>Bacteria</taxon>
        <taxon>Pseudomonadati</taxon>
        <taxon>Pseudomonadota</taxon>
        <taxon>Gammaproteobacteria</taxon>
        <taxon>Enterobacterales</taxon>
        <taxon>Morganellaceae</taxon>
        <taxon>Xenorhabdus</taxon>
    </lineage>
</organism>
<dbReference type="PROSITE" id="PS50249">
    <property type="entry name" value="MPN"/>
    <property type="match status" value="1"/>
</dbReference>
<evidence type="ECO:0000313" key="8">
    <source>
        <dbReference type="Proteomes" id="UP000186277"/>
    </source>
</evidence>
<dbReference type="PANTHER" id="PTHR34858">
    <property type="entry name" value="CYSO-CYSTEINE PEPTIDASE"/>
    <property type="match status" value="1"/>
</dbReference>
<feature type="domain" description="MPN" evidence="6">
    <location>
        <begin position="2"/>
        <end position="125"/>
    </location>
</feature>
<dbReference type="Gene3D" id="3.40.140.10">
    <property type="entry name" value="Cytidine Deaminase, domain 2"/>
    <property type="match status" value="1"/>
</dbReference>
<dbReference type="GO" id="GO:0008270">
    <property type="term" value="F:zinc ion binding"/>
    <property type="evidence" value="ECO:0007669"/>
    <property type="project" value="TreeGrafter"/>
</dbReference>
<keyword evidence="3" id="KW-0378">Hydrolase</keyword>
<dbReference type="SUPFAM" id="SSF102712">
    <property type="entry name" value="JAB1/MPN domain"/>
    <property type="match status" value="1"/>
</dbReference>
<dbReference type="Pfam" id="PF14464">
    <property type="entry name" value="Prok-JAB"/>
    <property type="match status" value="1"/>
</dbReference>
<dbReference type="SMART" id="SM00232">
    <property type="entry name" value="JAB_MPN"/>
    <property type="match status" value="1"/>
</dbReference>
<dbReference type="InterPro" id="IPR028090">
    <property type="entry name" value="JAB_dom_prok"/>
</dbReference>
<protein>
    <submittedName>
        <fullName evidence="7">QbsD</fullName>
    </submittedName>
</protein>
<proteinExistence type="predicted"/>
<dbReference type="PANTHER" id="PTHR34858:SF1">
    <property type="entry name" value="CYSO-CYSTEINE PEPTIDASE"/>
    <property type="match status" value="1"/>
</dbReference>
<dbReference type="Proteomes" id="UP000186277">
    <property type="component" value="Unassembled WGS sequence"/>
</dbReference>
<keyword evidence="8" id="KW-1185">Reference proteome</keyword>
<evidence type="ECO:0000256" key="3">
    <source>
        <dbReference type="ARBA" id="ARBA00022801"/>
    </source>
</evidence>
<dbReference type="InterPro" id="IPR000555">
    <property type="entry name" value="JAMM/MPN+_dom"/>
</dbReference>
<keyword evidence="2" id="KW-0479">Metal-binding</keyword>
<reference evidence="7 8" key="1">
    <citation type="submission" date="2016-09" db="EMBL/GenBank/DDBJ databases">
        <title>Xenorhabdus thuongxuanensis sp. nov. and Xenorhabdus eapokensis sp. nov., isolated from Steinernema species.</title>
        <authorList>
            <person name="Kaempfer P."/>
            <person name="Tobias N.J."/>
            <person name="Phan Ke L."/>
            <person name="Bode H.B."/>
            <person name="Glaeser S.P."/>
        </authorList>
    </citation>
    <scope>NUCLEOTIDE SEQUENCE [LARGE SCALE GENOMIC DNA]</scope>
    <source>
        <strain evidence="7 8">30TX1</strain>
    </source>
</reference>
<dbReference type="OrthoDB" id="1494599at2"/>
<dbReference type="InterPro" id="IPR051929">
    <property type="entry name" value="VirAsm_ModProt"/>
</dbReference>
<evidence type="ECO:0000259" key="6">
    <source>
        <dbReference type="PROSITE" id="PS50249"/>
    </source>
</evidence>
<dbReference type="RefSeq" id="WP_074019889.1">
    <property type="nucleotide sequence ID" value="NZ_CAWMWP010000002.1"/>
</dbReference>
<dbReference type="EMBL" id="MKGR01000010">
    <property type="protein sequence ID" value="OKP06873.1"/>
    <property type="molecule type" value="Genomic_DNA"/>
</dbReference>
<evidence type="ECO:0000256" key="5">
    <source>
        <dbReference type="ARBA" id="ARBA00023049"/>
    </source>
</evidence>